<comment type="caution">
    <text evidence="1">The sequence shown here is derived from an EMBL/GenBank/DDBJ whole genome shotgun (WGS) entry which is preliminary data.</text>
</comment>
<dbReference type="Gene3D" id="1.20.1260.10">
    <property type="match status" value="1"/>
</dbReference>
<keyword evidence="2" id="KW-1185">Reference proteome</keyword>
<evidence type="ECO:0000313" key="2">
    <source>
        <dbReference type="Proteomes" id="UP000440578"/>
    </source>
</evidence>
<dbReference type="OrthoDB" id="6332750at2759"/>
<protein>
    <recommendedName>
        <fullName evidence="3">Ferritin</fullName>
    </recommendedName>
</protein>
<evidence type="ECO:0000313" key="1">
    <source>
        <dbReference type="EMBL" id="KAF0289779.1"/>
    </source>
</evidence>
<sequence>MALTFVVFATQSSHFGSDLNHRLGFKKLFREASDQRFDQAIDMIKYVIKRGGNVKQALNVRVTAAPLRPQALSSLGLALADAKDMYAEQAQLHSAALCLSPSAAGCSVDADLAHQSQDAIESEVERVNELASKANQLAAMFTSTEYSLAEHLFDQHLL</sequence>
<reference evidence="1 2" key="1">
    <citation type="submission" date="2019-07" db="EMBL/GenBank/DDBJ databases">
        <title>Draft genome assembly of a fouling barnacle, Amphibalanus amphitrite (Darwin, 1854): The first reference genome for Thecostraca.</title>
        <authorList>
            <person name="Kim W."/>
        </authorList>
    </citation>
    <scope>NUCLEOTIDE SEQUENCE [LARGE SCALE GENOMIC DNA]</scope>
    <source>
        <strain evidence="1">SNU_AA5</strain>
        <tissue evidence="1">Soma without cirri and trophi</tissue>
    </source>
</reference>
<accession>A0A6A4V9I8</accession>
<dbReference type="Proteomes" id="UP000440578">
    <property type="component" value="Unassembled WGS sequence"/>
</dbReference>
<name>A0A6A4V9I8_AMPAM</name>
<gene>
    <name evidence="1" type="ORF">FJT64_012002</name>
</gene>
<evidence type="ECO:0008006" key="3">
    <source>
        <dbReference type="Google" id="ProtNLM"/>
    </source>
</evidence>
<dbReference type="InterPro" id="IPR012347">
    <property type="entry name" value="Ferritin-like"/>
</dbReference>
<organism evidence="1 2">
    <name type="scientific">Amphibalanus amphitrite</name>
    <name type="common">Striped barnacle</name>
    <name type="synonym">Balanus amphitrite</name>
    <dbReference type="NCBI Taxonomy" id="1232801"/>
    <lineage>
        <taxon>Eukaryota</taxon>
        <taxon>Metazoa</taxon>
        <taxon>Ecdysozoa</taxon>
        <taxon>Arthropoda</taxon>
        <taxon>Crustacea</taxon>
        <taxon>Multicrustacea</taxon>
        <taxon>Cirripedia</taxon>
        <taxon>Thoracica</taxon>
        <taxon>Thoracicalcarea</taxon>
        <taxon>Balanomorpha</taxon>
        <taxon>Balanoidea</taxon>
        <taxon>Balanidae</taxon>
        <taxon>Amphibalaninae</taxon>
        <taxon>Amphibalanus</taxon>
    </lineage>
</organism>
<dbReference type="EMBL" id="VIIS01002006">
    <property type="protein sequence ID" value="KAF0289779.1"/>
    <property type="molecule type" value="Genomic_DNA"/>
</dbReference>
<dbReference type="AlphaFoldDB" id="A0A6A4V9I8"/>
<proteinExistence type="predicted"/>
<dbReference type="SUPFAM" id="SSF47240">
    <property type="entry name" value="Ferritin-like"/>
    <property type="match status" value="1"/>
</dbReference>
<dbReference type="InterPro" id="IPR009078">
    <property type="entry name" value="Ferritin-like_SF"/>
</dbReference>